<dbReference type="Gene3D" id="1.20.1070.10">
    <property type="entry name" value="Rhodopsin 7-helix transmembrane proteins"/>
    <property type="match status" value="1"/>
</dbReference>
<feature type="transmembrane region" description="Helical" evidence="1">
    <location>
        <begin position="64"/>
        <end position="84"/>
    </location>
</feature>
<feature type="transmembrane region" description="Helical" evidence="1">
    <location>
        <begin position="194"/>
        <end position="211"/>
    </location>
</feature>
<feature type="transmembrane region" description="Helical" evidence="1">
    <location>
        <begin position="128"/>
        <end position="148"/>
    </location>
</feature>
<dbReference type="AlphaFoldDB" id="A0A6J7DR43"/>
<evidence type="ECO:0000313" key="2">
    <source>
        <dbReference type="EMBL" id="CAB4871164.1"/>
    </source>
</evidence>
<gene>
    <name evidence="2" type="ORF">UFOPK3444_00733</name>
</gene>
<proteinExistence type="predicted"/>
<keyword evidence="1" id="KW-0472">Membrane</keyword>
<evidence type="ECO:0000256" key="1">
    <source>
        <dbReference type="SAM" id="Phobius"/>
    </source>
</evidence>
<protein>
    <submittedName>
        <fullName evidence="2">Unannotated protein</fullName>
    </submittedName>
</protein>
<name>A0A6J7DR43_9ZZZZ</name>
<feature type="transmembrane region" description="Helical" evidence="1">
    <location>
        <begin position="105"/>
        <end position="122"/>
    </location>
</feature>
<organism evidence="2">
    <name type="scientific">freshwater metagenome</name>
    <dbReference type="NCBI Taxonomy" id="449393"/>
    <lineage>
        <taxon>unclassified sequences</taxon>
        <taxon>metagenomes</taxon>
        <taxon>ecological metagenomes</taxon>
    </lineage>
</organism>
<sequence length="256" mass="27739">MTSSAVSPTGTLRRLNFAVGSLHAMQAVLILFIAKPAALAVRLSYMTGPPGEGSYGGPATLFDLRVDLAVVLFLALAAIDHLSVATWARRSYEANVVRGINPARWLEYSVSASVMVVLIALLSGINEITALIALFGVNASMILFGLVMERVNLDRATVNWSPFIYGCIAGAIPWIAITVQLIASENEGSSPPGFVYGIFVTLFLLFNTFALNMWLAYRARGRWSNPVFVERVYLWLSLIAKSALAWQVYFGALAGS</sequence>
<keyword evidence="1" id="KW-0812">Transmembrane</keyword>
<accession>A0A6J7DR43</accession>
<feature type="transmembrane region" description="Helical" evidence="1">
    <location>
        <begin position="232"/>
        <end position="250"/>
    </location>
</feature>
<dbReference type="SUPFAM" id="SSF81321">
    <property type="entry name" value="Family A G protein-coupled receptor-like"/>
    <property type="match status" value="1"/>
</dbReference>
<keyword evidence="1" id="KW-1133">Transmembrane helix</keyword>
<dbReference type="Pfam" id="PF18761">
    <property type="entry name" value="Heliorhodopsin"/>
    <property type="match status" value="1"/>
</dbReference>
<feature type="transmembrane region" description="Helical" evidence="1">
    <location>
        <begin position="160"/>
        <end position="182"/>
    </location>
</feature>
<reference evidence="2" key="1">
    <citation type="submission" date="2020-05" db="EMBL/GenBank/DDBJ databases">
        <authorList>
            <person name="Chiriac C."/>
            <person name="Salcher M."/>
            <person name="Ghai R."/>
            <person name="Kavagutti S V."/>
        </authorList>
    </citation>
    <scope>NUCLEOTIDE SEQUENCE</scope>
</reference>
<dbReference type="EMBL" id="CAFBLU010000009">
    <property type="protein sequence ID" value="CAB4871164.1"/>
    <property type="molecule type" value="Genomic_DNA"/>
</dbReference>
<dbReference type="InterPro" id="IPR041113">
    <property type="entry name" value="Heliorhodopsin"/>
</dbReference>
<dbReference type="NCBIfam" id="NF038020">
    <property type="entry name" value="HeR"/>
    <property type="match status" value="1"/>
</dbReference>